<accession>A0A915E1J6</accession>
<proteinExistence type="predicted"/>
<organism evidence="2 3">
    <name type="scientific">Ditylenchus dipsaci</name>
    <dbReference type="NCBI Taxonomy" id="166011"/>
    <lineage>
        <taxon>Eukaryota</taxon>
        <taxon>Metazoa</taxon>
        <taxon>Ecdysozoa</taxon>
        <taxon>Nematoda</taxon>
        <taxon>Chromadorea</taxon>
        <taxon>Rhabditida</taxon>
        <taxon>Tylenchina</taxon>
        <taxon>Tylenchomorpha</taxon>
        <taxon>Sphaerularioidea</taxon>
        <taxon>Anguinidae</taxon>
        <taxon>Anguininae</taxon>
        <taxon>Ditylenchus</taxon>
    </lineage>
</organism>
<protein>
    <submittedName>
        <fullName evidence="3">Ubiquitin-like domain-containing protein</fullName>
    </submittedName>
</protein>
<dbReference type="AlphaFoldDB" id="A0A915E1J6"/>
<reference evidence="3" key="1">
    <citation type="submission" date="2022-11" db="UniProtKB">
        <authorList>
            <consortium name="WormBaseParasite"/>
        </authorList>
    </citation>
    <scope>IDENTIFICATION</scope>
</reference>
<evidence type="ECO:0000313" key="2">
    <source>
        <dbReference type="Proteomes" id="UP000887574"/>
    </source>
</evidence>
<feature type="region of interest" description="Disordered" evidence="1">
    <location>
        <begin position="321"/>
        <end position="426"/>
    </location>
</feature>
<dbReference type="Proteomes" id="UP000887574">
    <property type="component" value="Unplaced"/>
</dbReference>
<sequence>MKVTVKFNNRREQFDGLETKTFGQFRNDVYSRFGIDSSSSLSFKLGNNVVDLEPSQNLSEFGVVSGDILYLAPSQPNAVVENMDIGSNSAGSSVSTSTSVFVLFEKHGYENTSRIRLPEEDSMFFLLEYRHRCASTKLQISINMFRDDSDSTRVTSLHVTGMLVTTFGDRHLQESMLLARNAADTEAELTTMLMNSLLFPVKDRMLGPDNAFLRFISQGYLAEKFFRYLTAKDLVHIEETCKYAKWRCRTSKLIDETIWKPLLGNTAPQKLDYPLTYREIYQKKVMDQRQLSEEARRVFAYRLPFNPHFFIHDDNGFMRQPFRQPEPFRPIPSPLDPFSGGLLLPQRPGRQQGQPRVYPLRPIWDDPNQTNQPPDPDMPQGPQRNPFGQGLSHPGFGEPDIQQPGFGFPRRGGSRGGGSSNFPRWM</sequence>
<name>A0A915E1J6_9BILA</name>
<evidence type="ECO:0000313" key="3">
    <source>
        <dbReference type="WBParaSite" id="jg24907"/>
    </source>
</evidence>
<evidence type="ECO:0000256" key="1">
    <source>
        <dbReference type="SAM" id="MobiDB-lite"/>
    </source>
</evidence>
<dbReference type="WBParaSite" id="jg24907">
    <property type="protein sequence ID" value="jg24907"/>
    <property type="gene ID" value="jg24907"/>
</dbReference>
<feature type="compositionally biased region" description="Low complexity" evidence="1">
    <location>
        <begin position="340"/>
        <end position="356"/>
    </location>
</feature>
<keyword evidence="2" id="KW-1185">Reference proteome</keyword>